<dbReference type="Pfam" id="PF16256">
    <property type="entry name" value="DUF4911"/>
    <property type="match status" value="1"/>
</dbReference>
<keyword evidence="2" id="KW-1185">Reference proteome</keyword>
<dbReference type="EMBL" id="FWXI01000005">
    <property type="protein sequence ID" value="SMC59194.1"/>
    <property type="molecule type" value="Genomic_DNA"/>
</dbReference>
<evidence type="ECO:0000313" key="2">
    <source>
        <dbReference type="Proteomes" id="UP000192738"/>
    </source>
</evidence>
<evidence type="ECO:0008006" key="3">
    <source>
        <dbReference type="Google" id="ProtNLM"/>
    </source>
</evidence>
<accession>A0A1W2AEY6</accession>
<name>A0A1W2AEY6_9FIRM</name>
<dbReference type="AlphaFoldDB" id="A0A1W2AEY6"/>
<dbReference type="InterPro" id="IPR032587">
    <property type="entry name" value="DUF4911"/>
</dbReference>
<reference evidence="1 2" key="1">
    <citation type="submission" date="2017-04" db="EMBL/GenBank/DDBJ databases">
        <authorList>
            <person name="Afonso C.L."/>
            <person name="Miller P.J."/>
            <person name="Scott M.A."/>
            <person name="Spackman E."/>
            <person name="Goraichik I."/>
            <person name="Dimitrov K.M."/>
            <person name="Suarez D.L."/>
            <person name="Swayne D.E."/>
        </authorList>
    </citation>
    <scope>NUCLEOTIDE SEQUENCE [LARGE SCALE GENOMIC DNA]</scope>
    <source>
        <strain evidence="1 2">DSM 5090</strain>
    </source>
</reference>
<dbReference type="STRING" id="112901.SAMN04488500_105245"/>
<organism evidence="1 2">
    <name type="scientific">Sporomusa malonica</name>
    <dbReference type="NCBI Taxonomy" id="112901"/>
    <lineage>
        <taxon>Bacteria</taxon>
        <taxon>Bacillati</taxon>
        <taxon>Bacillota</taxon>
        <taxon>Negativicutes</taxon>
        <taxon>Selenomonadales</taxon>
        <taxon>Sporomusaceae</taxon>
        <taxon>Sporomusa</taxon>
    </lineage>
</organism>
<protein>
    <recommendedName>
        <fullName evidence="3">DUF4911 domain-containing protein</fullName>
    </recommendedName>
</protein>
<dbReference type="OrthoDB" id="2084209at2"/>
<proteinExistence type="predicted"/>
<gene>
    <name evidence="1" type="ORF">SAMN04488500_105245</name>
</gene>
<evidence type="ECO:0000313" key="1">
    <source>
        <dbReference type="EMBL" id="SMC59194.1"/>
    </source>
</evidence>
<sequence>MSDRVAKPIYIQIEPKNVNYVNRIMEGYEYLGVVSTLDRTTGILVIRATPDTAGEVHEILANLPIKVQYIEHFEHPE</sequence>
<dbReference type="RefSeq" id="WP_084575158.1">
    <property type="nucleotide sequence ID" value="NZ_CP155572.1"/>
</dbReference>
<dbReference type="Proteomes" id="UP000192738">
    <property type="component" value="Unassembled WGS sequence"/>
</dbReference>